<accession>A0A1L8QNS0</accession>
<dbReference type="Pfam" id="PF06733">
    <property type="entry name" value="DEAD_2"/>
    <property type="match status" value="1"/>
</dbReference>
<dbReference type="InterPro" id="IPR011545">
    <property type="entry name" value="DEAD/DEAH_box_helicase_dom"/>
</dbReference>
<dbReference type="PANTHER" id="PTHR11472">
    <property type="entry name" value="DNA REPAIR DEAD HELICASE RAD3/XP-D SUBFAMILY MEMBER"/>
    <property type="match status" value="1"/>
</dbReference>
<dbReference type="Pfam" id="PF13307">
    <property type="entry name" value="Helicase_C_2"/>
    <property type="match status" value="1"/>
</dbReference>
<keyword evidence="2" id="KW-0004">4Fe-4S</keyword>
<dbReference type="OrthoDB" id="9765586at2"/>
<evidence type="ECO:0000256" key="15">
    <source>
        <dbReference type="ARBA" id="ARBA00044969"/>
    </source>
</evidence>
<evidence type="ECO:0000256" key="4">
    <source>
        <dbReference type="ARBA" id="ARBA00022741"/>
    </source>
</evidence>
<dbReference type="Gene3D" id="3.90.320.10">
    <property type="match status" value="1"/>
</dbReference>
<dbReference type="InterPro" id="IPR014013">
    <property type="entry name" value="Helic_SF1/SF2_ATP-bd_DinG/Rad3"/>
</dbReference>
<evidence type="ECO:0000259" key="17">
    <source>
        <dbReference type="PROSITE" id="PS51192"/>
    </source>
</evidence>
<dbReference type="SMART" id="SM00488">
    <property type="entry name" value="DEXDc2"/>
    <property type="match status" value="1"/>
</dbReference>
<dbReference type="PANTHER" id="PTHR11472:SF34">
    <property type="entry name" value="REGULATOR OF TELOMERE ELONGATION HELICASE 1"/>
    <property type="match status" value="1"/>
</dbReference>
<sequence>MHRGKISVRNLVEFVLRQGSIDQRRTSSHTAQEGARLHRKLQKEAGEDYQAEVFLKTQYEIENEKIQIEGRADGIFLFDNCWTIDEIKTSAVDFDALEPGQKELFFAQGMVYAYLYATQENLDQMSVQLTYFQTTEEQITKEVRSFSIAELNRFLKDLMKEYQRWLVFQDDWRRVRNTSLVQLTFPYEQFRKGQRELAIVAYKTLKNQKNLFAEAPTGTGKTISTLFPALKTLGEDSGDRIFYLTAKTITRSVAEDALVALTKQGAQVKSVTLTAKDKICFLDERRCNPDDCPFANGYYDRINVALWDLLHHESLMTREVIEEYGRKHQVCPFELSLDVSLFCDLIIADYNYLFDPIVYLRRFFEEESGDSYFLVDEAHNLVSRSREMYSASISDQTFVQLQGLLPKQKRKIQTILAKIISEFDLLKNFSEKEGWIFKHQQAPAETLTNLIFQLSEWLQEYLAEQLEDANKEQMLQSYFECLRFLKISEFYDDSYETTIEIGRYEITIKQFCIDPSAFLEETLQKGKSSLLFSASLSPIDYYQQRLGGGEESLAYRVGSPFPPENQGVFVANYIQTTYQKRADSLPQLIEAIQLMVTSKKGNYFVFFSSYHYLDLVYEAFTEQNPTIRTIVQDTKMSEVEREAFLATFVENPVETLVGFCVLGGIFSEGIDLKGDRLIGVAIVGVGLPQVNHEQEMIKEYFAVKNQQGFEYAYQLPGMNKVLQASGRVIRDMTDQGIVLLLDTRFNTSRYRKLFPEHWRHARICYQPQQLQGSIEEFWQKKKDES</sequence>
<feature type="domain" description="Helicase ATP-binding" evidence="18">
    <location>
        <begin position="180"/>
        <end position="427"/>
    </location>
</feature>
<evidence type="ECO:0000256" key="7">
    <source>
        <dbReference type="ARBA" id="ARBA00022806"/>
    </source>
</evidence>
<keyword evidence="12" id="KW-0234">DNA repair</keyword>
<evidence type="ECO:0000256" key="5">
    <source>
        <dbReference type="ARBA" id="ARBA00022763"/>
    </source>
</evidence>
<evidence type="ECO:0000256" key="10">
    <source>
        <dbReference type="ARBA" id="ARBA00023014"/>
    </source>
</evidence>
<keyword evidence="8" id="KW-0067">ATP-binding</keyword>
<evidence type="ECO:0000313" key="20">
    <source>
        <dbReference type="Proteomes" id="UP000182149"/>
    </source>
</evidence>
<evidence type="ECO:0000256" key="9">
    <source>
        <dbReference type="ARBA" id="ARBA00023004"/>
    </source>
</evidence>
<dbReference type="PROSITE" id="PS51193">
    <property type="entry name" value="HELICASE_ATP_BIND_2"/>
    <property type="match status" value="1"/>
</dbReference>
<protein>
    <recommendedName>
        <fullName evidence="15">DNA 5'-3' helicase</fullName>
        <ecNumber evidence="15">5.6.2.3</ecNumber>
    </recommendedName>
</protein>
<organism evidence="19 20">
    <name type="scientific">Enterococcus aquimarinus</name>
    <dbReference type="NCBI Taxonomy" id="328396"/>
    <lineage>
        <taxon>Bacteria</taxon>
        <taxon>Bacillati</taxon>
        <taxon>Bacillota</taxon>
        <taxon>Bacilli</taxon>
        <taxon>Lactobacillales</taxon>
        <taxon>Enterococcaceae</taxon>
        <taxon>Enterococcus</taxon>
    </lineage>
</organism>
<dbReference type="GO" id="GO:0003677">
    <property type="term" value="F:DNA binding"/>
    <property type="evidence" value="ECO:0007669"/>
    <property type="project" value="UniProtKB-KW"/>
</dbReference>
<feature type="domain" description="Helicase ATP-binding" evidence="17">
    <location>
        <begin position="202"/>
        <end position="411"/>
    </location>
</feature>
<dbReference type="SUPFAM" id="SSF52540">
    <property type="entry name" value="P-loop containing nucleoside triphosphate hydrolases"/>
    <property type="match status" value="1"/>
</dbReference>
<dbReference type="Gene3D" id="3.40.50.300">
    <property type="entry name" value="P-loop containing nucleotide triphosphate hydrolases"/>
    <property type="match status" value="2"/>
</dbReference>
<dbReference type="Gene3D" id="1.10.275.30">
    <property type="match status" value="1"/>
</dbReference>
<evidence type="ECO:0000256" key="1">
    <source>
        <dbReference type="ARBA" id="ARBA00001966"/>
    </source>
</evidence>
<evidence type="ECO:0000256" key="8">
    <source>
        <dbReference type="ARBA" id="ARBA00022840"/>
    </source>
</evidence>
<dbReference type="PROSITE" id="PS51192">
    <property type="entry name" value="HELICASE_ATP_BIND_1"/>
    <property type="match status" value="1"/>
</dbReference>
<name>A0A1L8QNS0_9ENTE</name>
<dbReference type="EC" id="5.6.2.3" evidence="15"/>
<dbReference type="GO" id="GO:0043139">
    <property type="term" value="F:5'-3' DNA helicase activity"/>
    <property type="evidence" value="ECO:0007669"/>
    <property type="project" value="UniProtKB-EC"/>
</dbReference>
<evidence type="ECO:0000256" key="3">
    <source>
        <dbReference type="ARBA" id="ARBA00022723"/>
    </source>
</evidence>
<comment type="caution">
    <text evidence="19">The sequence shown here is derived from an EMBL/GenBank/DDBJ whole genome shotgun (WGS) entry which is preliminary data.</text>
</comment>
<dbReference type="InterPro" id="IPR011604">
    <property type="entry name" value="PDDEXK-like_dom_sf"/>
</dbReference>
<dbReference type="AlphaFoldDB" id="A0A1L8QNS0"/>
<evidence type="ECO:0000256" key="13">
    <source>
        <dbReference type="ARBA" id="ARBA00023235"/>
    </source>
</evidence>
<dbReference type="InterPro" id="IPR014001">
    <property type="entry name" value="Helicase_ATP-bd"/>
</dbReference>
<comment type="catalytic activity">
    <reaction evidence="16">
        <text>ATP + H2O = ADP + phosphate + H(+)</text>
        <dbReference type="Rhea" id="RHEA:13065"/>
        <dbReference type="ChEBI" id="CHEBI:15377"/>
        <dbReference type="ChEBI" id="CHEBI:15378"/>
        <dbReference type="ChEBI" id="CHEBI:30616"/>
        <dbReference type="ChEBI" id="CHEBI:43474"/>
        <dbReference type="ChEBI" id="CHEBI:456216"/>
        <dbReference type="EC" id="5.6.2.3"/>
    </reaction>
</comment>
<reference evidence="19 20" key="1">
    <citation type="submission" date="2014-12" db="EMBL/GenBank/DDBJ databases">
        <title>Draft genome sequences of 29 type strains of Enterococci.</title>
        <authorList>
            <person name="Zhong Z."/>
            <person name="Sun Z."/>
            <person name="Liu W."/>
            <person name="Zhang W."/>
            <person name="Zhang H."/>
        </authorList>
    </citation>
    <scope>NUCLEOTIDE SEQUENCE [LARGE SCALE GENOMIC DNA]</scope>
    <source>
        <strain evidence="19 20">DSM 17690</strain>
    </source>
</reference>
<keyword evidence="4" id="KW-0547">Nucleotide-binding</keyword>
<proteinExistence type="inferred from homology"/>
<keyword evidence="11" id="KW-0238">DNA-binding</keyword>
<evidence type="ECO:0000256" key="2">
    <source>
        <dbReference type="ARBA" id="ARBA00022485"/>
    </source>
</evidence>
<dbReference type="STRING" id="328396.RU93_GL001221"/>
<keyword evidence="9" id="KW-0408">Iron</keyword>
<dbReference type="Proteomes" id="UP000182149">
    <property type="component" value="Unassembled WGS sequence"/>
</dbReference>
<dbReference type="EMBL" id="JXKD01000020">
    <property type="protein sequence ID" value="OJG09150.1"/>
    <property type="molecule type" value="Genomic_DNA"/>
</dbReference>
<evidence type="ECO:0000313" key="19">
    <source>
        <dbReference type="EMBL" id="OJG09150.1"/>
    </source>
</evidence>
<dbReference type="RefSeq" id="WP_071875660.1">
    <property type="nucleotide sequence ID" value="NZ_JBHSHF010000018.1"/>
</dbReference>
<keyword evidence="3" id="KW-0479">Metal-binding</keyword>
<comment type="cofactor">
    <cofactor evidence="1">
        <name>[4Fe-4S] cluster</name>
        <dbReference type="ChEBI" id="CHEBI:49883"/>
    </cofactor>
</comment>
<dbReference type="InterPro" id="IPR027417">
    <property type="entry name" value="P-loop_NTPase"/>
</dbReference>
<dbReference type="GO" id="GO:0006281">
    <property type="term" value="P:DNA repair"/>
    <property type="evidence" value="ECO:0007669"/>
    <property type="project" value="UniProtKB-KW"/>
</dbReference>
<keyword evidence="13" id="KW-0413">Isomerase</keyword>
<evidence type="ECO:0000256" key="11">
    <source>
        <dbReference type="ARBA" id="ARBA00023125"/>
    </source>
</evidence>
<dbReference type="GO" id="GO:0046872">
    <property type="term" value="F:metal ion binding"/>
    <property type="evidence" value="ECO:0007669"/>
    <property type="project" value="UniProtKB-KW"/>
</dbReference>
<keyword evidence="7 19" id="KW-0347">Helicase</keyword>
<dbReference type="InterPro" id="IPR045028">
    <property type="entry name" value="DinG/Rad3-like"/>
</dbReference>
<dbReference type="GO" id="GO:0005524">
    <property type="term" value="F:ATP binding"/>
    <property type="evidence" value="ECO:0007669"/>
    <property type="project" value="UniProtKB-KW"/>
</dbReference>
<evidence type="ECO:0000256" key="12">
    <source>
        <dbReference type="ARBA" id="ARBA00023204"/>
    </source>
</evidence>
<dbReference type="GO" id="GO:0051539">
    <property type="term" value="F:4 iron, 4 sulfur cluster binding"/>
    <property type="evidence" value="ECO:0007669"/>
    <property type="project" value="UniProtKB-KW"/>
</dbReference>
<dbReference type="InterPro" id="IPR006555">
    <property type="entry name" value="ATP-dep_Helicase_C"/>
</dbReference>
<dbReference type="GO" id="GO:0016818">
    <property type="term" value="F:hydrolase activity, acting on acid anhydrides, in phosphorus-containing anhydrides"/>
    <property type="evidence" value="ECO:0007669"/>
    <property type="project" value="InterPro"/>
</dbReference>
<comment type="similarity">
    <text evidence="14">Belongs to the helicase family. DinG subfamily.</text>
</comment>
<evidence type="ECO:0000256" key="14">
    <source>
        <dbReference type="ARBA" id="ARBA00038058"/>
    </source>
</evidence>
<dbReference type="Pfam" id="PF00270">
    <property type="entry name" value="DEAD"/>
    <property type="match status" value="1"/>
</dbReference>
<evidence type="ECO:0000256" key="16">
    <source>
        <dbReference type="ARBA" id="ARBA00048954"/>
    </source>
</evidence>
<dbReference type="InterPro" id="IPR010614">
    <property type="entry name" value="RAD3-like_helicase_DEAD"/>
</dbReference>
<keyword evidence="10" id="KW-0411">Iron-sulfur</keyword>
<dbReference type="SMART" id="SM00491">
    <property type="entry name" value="HELICc2"/>
    <property type="match status" value="1"/>
</dbReference>
<keyword evidence="6" id="KW-0378">Hydrolase</keyword>
<gene>
    <name evidence="19" type="ORF">RU93_GL001221</name>
</gene>
<evidence type="ECO:0000259" key="18">
    <source>
        <dbReference type="PROSITE" id="PS51193"/>
    </source>
</evidence>
<keyword evidence="5" id="KW-0227">DNA damage</keyword>
<keyword evidence="20" id="KW-1185">Reference proteome</keyword>
<evidence type="ECO:0000256" key="6">
    <source>
        <dbReference type="ARBA" id="ARBA00022801"/>
    </source>
</evidence>
<dbReference type="InterPro" id="IPR006554">
    <property type="entry name" value="Helicase-like_DEXD_c2"/>
</dbReference>